<organism evidence="1 2">
    <name type="scientific">Pocillopora meandrina</name>
    <dbReference type="NCBI Taxonomy" id="46732"/>
    <lineage>
        <taxon>Eukaryota</taxon>
        <taxon>Metazoa</taxon>
        <taxon>Cnidaria</taxon>
        <taxon>Anthozoa</taxon>
        <taxon>Hexacorallia</taxon>
        <taxon>Scleractinia</taxon>
        <taxon>Astrocoeniina</taxon>
        <taxon>Pocilloporidae</taxon>
        <taxon>Pocillopora</taxon>
    </lineage>
</organism>
<dbReference type="AlphaFoldDB" id="A0AAU9XE81"/>
<dbReference type="EMBL" id="CALNXJ010000039">
    <property type="protein sequence ID" value="CAH3144322.1"/>
    <property type="molecule type" value="Genomic_DNA"/>
</dbReference>
<evidence type="ECO:0000313" key="1">
    <source>
        <dbReference type="EMBL" id="CAH3144322.1"/>
    </source>
</evidence>
<evidence type="ECO:0000313" key="2">
    <source>
        <dbReference type="Proteomes" id="UP001159428"/>
    </source>
</evidence>
<gene>
    <name evidence="1" type="ORF">PMEA_00020973</name>
</gene>
<keyword evidence="2" id="KW-1185">Reference proteome</keyword>
<sequence>MTTHINSICQNIYYHLHNIRRIRKYLSYDNRKSIVQAIIISRLDYCNGLLYDLIKIKESSRYQLRSYRGILLMDNTYRTKKTLGDRAFENAALKVWNRLPLEIRQC</sequence>
<accession>A0AAU9XE81</accession>
<reference evidence="1 2" key="1">
    <citation type="submission" date="2022-05" db="EMBL/GenBank/DDBJ databases">
        <authorList>
            <consortium name="Genoscope - CEA"/>
            <person name="William W."/>
        </authorList>
    </citation>
    <scope>NUCLEOTIDE SEQUENCE [LARGE SCALE GENOMIC DNA]</scope>
</reference>
<feature type="non-terminal residue" evidence="1">
    <location>
        <position position="106"/>
    </location>
</feature>
<dbReference type="Proteomes" id="UP001159428">
    <property type="component" value="Unassembled WGS sequence"/>
</dbReference>
<name>A0AAU9XE81_9CNID</name>
<proteinExistence type="predicted"/>
<protein>
    <submittedName>
        <fullName evidence="1">Uncharacterized protein</fullName>
    </submittedName>
</protein>
<comment type="caution">
    <text evidence="1">The sequence shown here is derived from an EMBL/GenBank/DDBJ whole genome shotgun (WGS) entry which is preliminary data.</text>
</comment>